<comment type="caution">
    <text evidence="2">The sequence shown here is derived from an EMBL/GenBank/DDBJ whole genome shotgun (WGS) entry which is preliminary data.</text>
</comment>
<keyword evidence="3" id="KW-1185">Reference proteome</keyword>
<organism evidence="2 3">
    <name type="scientific">Rhizoclosmatium globosum</name>
    <dbReference type="NCBI Taxonomy" id="329046"/>
    <lineage>
        <taxon>Eukaryota</taxon>
        <taxon>Fungi</taxon>
        <taxon>Fungi incertae sedis</taxon>
        <taxon>Chytridiomycota</taxon>
        <taxon>Chytridiomycota incertae sedis</taxon>
        <taxon>Chytridiomycetes</taxon>
        <taxon>Chytridiales</taxon>
        <taxon>Chytriomycetaceae</taxon>
        <taxon>Rhizoclosmatium</taxon>
    </lineage>
</organism>
<dbReference type="OrthoDB" id="10361265at2759"/>
<evidence type="ECO:0000313" key="3">
    <source>
        <dbReference type="Proteomes" id="UP000193642"/>
    </source>
</evidence>
<feature type="non-terminal residue" evidence="2">
    <location>
        <position position="160"/>
    </location>
</feature>
<protein>
    <submittedName>
        <fullName evidence="2">Uncharacterized protein</fullName>
    </submittedName>
</protein>
<sequence>MQRFLSTSYSYLSKTIRTSAIRSIPQASFSSTTATASSSSSQTTSTTTTYPAFNQNIHPYHPHQSSSTAQLATDPTLLHQRITSETALLRQELIQIYKLSFSDVHPLQTAQPSTRLAARLTFSESSWEKLGAEWAGARIDSINGQIRAWNLGAGAGNAME</sequence>
<evidence type="ECO:0000313" key="2">
    <source>
        <dbReference type="EMBL" id="ORY39268.1"/>
    </source>
</evidence>
<dbReference type="EMBL" id="MCGO01000040">
    <property type="protein sequence ID" value="ORY39268.1"/>
    <property type="molecule type" value="Genomic_DNA"/>
</dbReference>
<dbReference type="AlphaFoldDB" id="A0A1Y2BX01"/>
<dbReference type="Proteomes" id="UP000193642">
    <property type="component" value="Unassembled WGS sequence"/>
</dbReference>
<feature type="region of interest" description="Disordered" evidence="1">
    <location>
        <begin position="32"/>
        <end position="71"/>
    </location>
</feature>
<accession>A0A1Y2BX01</accession>
<proteinExistence type="predicted"/>
<evidence type="ECO:0000256" key="1">
    <source>
        <dbReference type="SAM" id="MobiDB-lite"/>
    </source>
</evidence>
<feature type="compositionally biased region" description="Polar residues" evidence="1">
    <location>
        <begin position="50"/>
        <end position="71"/>
    </location>
</feature>
<reference evidence="2 3" key="1">
    <citation type="submission" date="2016-07" db="EMBL/GenBank/DDBJ databases">
        <title>Pervasive Adenine N6-methylation of Active Genes in Fungi.</title>
        <authorList>
            <consortium name="DOE Joint Genome Institute"/>
            <person name="Mondo S.J."/>
            <person name="Dannebaum R.O."/>
            <person name="Kuo R.C."/>
            <person name="Labutti K."/>
            <person name="Haridas S."/>
            <person name="Kuo A."/>
            <person name="Salamov A."/>
            <person name="Ahrendt S.R."/>
            <person name="Lipzen A."/>
            <person name="Sullivan W."/>
            <person name="Andreopoulos W.B."/>
            <person name="Clum A."/>
            <person name="Lindquist E."/>
            <person name="Daum C."/>
            <person name="Ramamoorthy G.K."/>
            <person name="Gryganskyi A."/>
            <person name="Culley D."/>
            <person name="Magnuson J.K."/>
            <person name="James T.Y."/>
            <person name="O'Malley M.A."/>
            <person name="Stajich J.E."/>
            <person name="Spatafora J.W."/>
            <person name="Visel A."/>
            <person name="Grigoriev I.V."/>
        </authorList>
    </citation>
    <scope>NUCLEOTIDE SEQUENCE [LARGE SCALE GENOMIC DNA]</scope>
    <source>
        <strain evidence="2 3">JEL800</strain>
    </source>
</reference>
<feature type="compositionally biased region" description="Low complexity" evidence="1">
    <location>
        <begin position="32"/>
        <end position="49"/>
    </location>
</feature>
<name>A0A1Y2BX01_9FUNG</name>
<gene>
    <name evidence="2" type="ORF">BCR33DRAFT_720107</name>
</gene>